<dbReference type="InterPro" id="IPR015425">
    <property type="entry name" value="FH2_Formin"/>
</dbReference>
<feature type="domain" description="FH2" evidence="4">
    <location>
        <begin position="1"/>
        <end position="270"/>
    </location>
</feature>
<dbReference type="SMART" id="SM00498">
    <property type="entry name" value="FH2"/>
    <property type="match status" value="1"/>
</dbReference>
<dbReference type="EnsemblPlants" id="PGSC0003DMT400039073">
    <property type="protein sequence ID" value="PGSC0003DMT400039073"/>
    <property type="gene ID" value="PGSC0003DMG400015109"/>
</dbReference>
<comment type="similarity">
    <text evidence="1">Belongs to the formin-like family. Class-I subfamily.</text>
</comment>
<evidence type="ECO:0000256" key="2">
    <source>
        <dbReference type="RuleBase" id="RU361260"/>
    </source>
</evidence>
<evidence type="ECO:0000256" key="3">
    <source>
        <dbReference type="SAM" id="MobiDB-lite"/>
    </source>
</evidence>
<feature type="region of interest" description="Disordered" evidence="3">
    <location>
        <begin position="29"/>
        <end position="87"/>
    </location>
</feature>
<proteinExistence type="inferred from homology"/>
<evidence type="ECO:0000259" key="4">
    <source>
        <dbReference type="PROSITE" id="PS51444"/>
    </source>
</evidence>
<dbReference type="PROSITE" id="PS51444">
    <property type="entry name" value="FH2"/>
    <property type="match status" value="1"/>
</dbReference>
<dbReference type="Proteomes" id="UP000011115">
    <property type="component" value="Unassembled WGS sequence"/>
</dbReference>
<evidence type="ECO:0000313" key="5">
    <source>
        <dbReference type="EnsemblPlants" id="PGSC0003DMT400039073"/>
    </source>
</evidence>
<dbReference type="eggNOG" id="KOG1922">
    <property type="taxonomic scope" value="Eukaryota"/>
</dbReference>
<reference evidence="5" key="2">
    <citation type="submission" date="2015-06" db="UniProtKB">
        <authorList>
            <consortium name="EnsemblPlants"/>
        </authorList>
    </citation>
    <scope>IDENTIFICATION</scope>
    <source>
        <strain evidence="5">DM1-3 516 R44</strain>
    </source>
</reference>
<feature type="compositionally biased region" description="Basic and acidic residues" evidence="3">
    <location>
        <begin position="243"/>
        <end position="258"/>
    </location>
</feature>
<dbReference type="Gene3D" id="1.20.58.2220">
    <property type="entry name" value="Formin, FH2 domain"/>
    <property type="match status" value="1"/>
</dbReference>
<dbReference type="PaxDb" id="4113-PGSC0003DMT400039073"/>
<organism evidence="5 6">
    <name type="scientific">Solanum tuberosum</name>
    <name type="common">Potato</name>
    <dbReference type="NCBI Taxonomy" id="4113"/>
    <lineage>
        <taxon>Eukaryota</taxon>
        <taxon>Viridiplantae</taxon>
        <taxon>Streptophyta</taxon>
        <taxon>Embryophyta</taxon>
        <taxon>Tracheophyta</taxon>
        <taxon>Spermatophyta</taxon>
        <taxon>Magnoliopsida</taxon>
        <taxon>eudicotyledons</taxon>
        <taxon>Gunneridae</taxon>
        <taxon>Pentapetalae</taxon>
        <taxon>asterids</taxon>
        <taxon>lamiids</taxon>
        <taxon>Solanales</taxon>
        <taxon>Solanaceae</taxon>
        <taxon>Solanoideae</taxon>
        <taxon>Solaneae</taxon>
        <taxon>Solanum</taxon>
    </lineage>
</organism>
<dbReference type="GO" id="GO:0051015">
    <property type="term" value="F:actin filament binding"/>
    <property type="evidence" value="ECO:0007669"/>
    <property type="project" value="InterPro"/>
</dbReference>
<dbReference type="InParanoid" id="M1B7R3"/>
<name>M1B7R3_SOLTU</name>
<feature type="region of interest" description="Disordered" evidence="3">
    <location>
        <begin position="243"/>
        <end position="270"/>
    </location>
</feature>
<dbReference type="PANTHER" id="PTHR23213:SF269">
    <property type="entry name" value="FORMIN-LIKE PROTEIN 5"/>
    <property type="match status" value="1"/>
</dbReference>
<dbReference type="AlphaFoldDB" id="M1B7R3"/>
<keyword evidence="6" id="KW-1185">Reference proteome</keyword>
<dbReference type="InterPro" id="IPR042201">
    <property type="entry name" value="FH2_Formin_sf"/>
</dbReference>
<reference evidence="6" key="1">
    <citation type="journal article" date="2011" name="Nature">
        <title>Genome sequence and analysis of the tuber crop potato.</title>
        <authorList>
            <consortium name="The Potato Genome Sequencing Consortium"/>
        </authorList>
    </citation>
    <scope>NUCLEOTIDE SEQUENCE [LARGE SCALE GENOMIC DNA]</scope>
    <source>
        <strain evidence="6">cv. DM1-3 516 R44</strain>
    </source>
</reference>
<dbReference type="InterPro" id="IPR027643">
    <property type="entry name" value="Formin-like_plant"/>
</dbReference>
<evidence type="ECO:0000313" key="6">
    <source>
        <dbReference type="Proteomes" id="UP000011115"/>
    </source>
</evidence>
<dbReference type="PANTHER" id="PTHR23213">
    <property type="entry name" value="FORMIN-RELATED"/>
    <property type="match status" value="1"/>
</dbReference>
<dbReference type="STRING" id="4113.M1B7R3"/>
<accession>M1B7R3</accession>
<dbReference type="Pfam" id="PF02181">
    <property type="entry name" value="FH2"/>
    <property type="match status" value="1"/>
</dbReference>
<evidence type="ECO:0000256" key="1">
    <source>
        <dbReference type="ARBA" id="ARBA00025793"/>
    </source>
</evidence>
<feature type="compositionally biased region" description="Low complexity" evidence="3">
    <location>
        <begin position="65"/>
        <end position="84"/>
    </location>
</feature>
<dbReference type="GO" id="GO:0045010">
    <property type="term" value="P:actin nucleation"/>
    <property type="evidence" value="ECO:0007669"/>
    <property type="project" value="InterPro"/>
</dbReference>
<dbReference type="Gramene" id="PGSC0003DMT400039073">
    <property type="protein sequence ID" value="PGSC0003DMT400039073"/>
    <property type="gene ID" value="PGSC0003DMG400015109"/>
</dbReference>
<sequence>MIGVIVDNASLTHENQCFMRVSHDDDVLQVGDAPAPATSSSETPNSLPPARHPTQPFFPRDYNDSSKTSAPSDQSSTSQNSTSDGNELPSELLQTLLKMAPTADKELKLRLYNGDLSRLGPAERFLKVLVDIPFAFKRLESLLFMCSLEEEASMAKESFATLEAACTELRKSRLFHKLLEAVLKTGNRMNDGTFRGGAQAFKLDTLLKLSDVKGIDGKTTLLYFVVQEIIRSEGIRAARTRDRGSVSSLKSDDQEKSTGDYFHGNAGKDV</sequence>
<protein>
    <recommendedName>
        <fullName evidence="2">Formin-like protein</fullName>
    </recommendedName>
</protein>
<dbReference type="SUPFAM" id="SSF101447">
    <property type="entry name" value="Formin homology 2 domain (FH2 domain)"/>
    <property type="match status" value="1"/>
</dbReference>
<dbReference type="HOGENOM" id="CLU_1032113_0_0_1"/>